<dbReference type="OrthoDB" id="9778733at2"/>
<dbReference type="PROSITE" id="PS50005">
    <property type="entry name" value="TPR"/>
    <property type="match status" value="2"/>
</dbReference>
<evidence type="ECO:0000256" key="1">
    <source>
        <dbReference type="PROSITE-ProRule" id="PRU00339"/>
    </source>
</evidence>
<evidence type="ECO:0000313" key="3">
    <source>
        <dbReference type="Proteomes" id="UP000188937"/>
    </source>
</evidence>
<feature type="repeat" description="TPR" evidence="1">
    <location>
        <begin position="121"/>
        <end position="154"/>
    </location>
</feature>
<dbReference type="Pfam" id="PF13181">
    <property type="entry name" value="TPR_8"/>
    <property type="match status" value="1"/>
</dbReference>
<dbReference type="SMART" id="SM00028">
    <property type="entry name" value="TPR"/>
    <property type="match status" value="3"/>
</dbReference>
<dbReference type="Gene3D" id="1.25.40.10">
    <property type="entry name" value="Tetratricopeptide repeat domain"/>
    <property type="match status" value="1"/>
</dbReference>
<dbReference type="InterPro" id="IPR011990">
    <property type="entry name" value="TPR-like_helical_dom_sf"/>
</dbReference>
<dbReference type="SUPFAM" id="SSF48452">
    <property type="entry name" value="TPR-like"/>
    <property type="match status" value="1"/>
</dbReference>
<dbReference type="STRING" id="435.A0U92_07950"/>
<sequence>MLLPSPAPLLANISLPGREALDLLLRRAEAELEAGHFSEVVAGLTPHAGMGSEAIDSLLGFAFTGLDRSEEAALCLLSAFNLGEGSRHPALELVALFGRLNRRDQARNTLEALLNMTPNDARVLDALGELLIYLGEIEEALSVLEHSLDVRPISPLTMNFKAIALMEKGRITEATSIFKRVLELIPHNASALSNLACIYSALNRTDDALALYRSAVIERPENATIRLNYSISLLKAGRYAQGWAEHEWRLQLPGHSQLPVSKLIPSLGDGVDIRGKRILVTQEEGLGDTLMYLRYIPALARRGAIVHLWVPDTLADLCRRVEGAAVVQVGGTVPEFDWHCPFISLPRAFVGTEDAMGDPVPYLSTDPQKDRAARSLLPDNGKLNVGLVWGGAPRPNLSSALMLDRKRSTSLAALDPLGKIAGINLISFQKGPHAEQGTILPCGKEILDLMPYADTMDDTASFLMGIDVLVSVDTSVVHLAGALGRPVLLMDRFDNCWRWLSGREDSIWYPDFTIIRQKKPNKWDDVVKRVATHLKKMAAAHKHP</sequence>
<name>A0A1U9KFZ8_ACEAC</name>
<accession>A0A1U9KFZ8</accession>
<dbReference type="KEGG" id="aace:A0U92_07950"/>
<keyword evidence="1" id="KW-0802">TPR repeat</keyword>
<dbReference type="Pfam" id="PF13424">
    <property type="entry name" value="TPR_12"/>
    <property type="match status" value="1"/>
</dbReference>
<dbReference type="EMBL" id="CP014692">
    <property type="protein sequence ID" value="AQS84720.1"/>
    <property type="molecule type" value="Genomic_DNA"/>
</dbReference>
<dbReference type="PANTHER" id="PTHR44216:SF3">
    <property type="entry name" value="PROTEIN O-MANNOSYL-TRANSFERASE TMTC2"/>
    <property type="match status" value="1"/>
</dbReference>
<dbReference type="SUPFAM" id="SSF53756">
    <property type="entry name" value="UDP-Glycosyltransferase/glycogen phosphorylase"/>
    <property type="match status" value="1"/>
</dbReference>
<dbReference type="InterPro" id="IPR019734">
    <property type="entry name" value="TPR_rpt"/>
</dbReference>
<reference evidence="2 3" key="1">
    <citation type="submission" date="2016-03" db="EMBL/GenBank/DDBJ databases">
        <title>Acetic acid bacteria sequencing.</title>
        <authorList>
            <person name="Brandt J."/>
            <person name="Jakob F."/>
            <person name="Vogel R.F."/>
        </authorList>
    </citation>
    <scope>NUCLEOTIDE SEQUENCE [LARGE SCALE GENOMIC DNA]</scope>
    <source>
        <strain evidence="2 3">TMW2.1153</strain>
    </source>
</reference>
<feature type="repeat" description="TPR" evidence="1">
    <location>
        <begin position="189"/>
        <end position="222"/>
    </location>
</feature>
<dbReference type="Gene3D" id="3.40.50.2000">
    <property type="entry name" value="Glycogen Phosphorylase B"/>
    <property type="match status" value="1"/>
</dbReference>
<protein>
    <submittedName>
        <fullName evidence="2">Peptide transporter</fullName>
    </submittedName>
</protein>
<dbReference type="InterPro" id="IPR052384">
    <property type="entry name" value="TMTC_O-mannosyltransferase"/>
</dbReference>
<gene>
    <name evidence="2" type="ORF">A0U92_07950</name>
</gene>
<dbReference type="AlphaFoldDB" id="A0A1U9KFZ8"/>
<proteinExistence type="predicted"/>
<dbReference type="RefSeq" id="WP_077812759.1">
    <property type="nucleotide sequence ID" value="NZ_CP014692.1"/>
</dbReference>
<evidence type="ECO:0000313" key="2">
    <source>
        <dbReference type="EMBL" id="AQS84720.1"/>
    </source>
</evidence>
<dbReference type="Proteomes" id="UP000188937">
    <property type="component" value="Chromosome"/>
</dbReference>
<keyword evidence="3" id="KW-1185">Reference proteome</keyword>
<dbReference type="PANTHER" id="PTHR44216">
    <property type="entry name" value="PROTEIN O-MANNOSYL-TRANSFERASE TMTC2"/>
    <property type="match status" value="1"/>
</dbReference>
<organism evidence="2 3">
    <name type="scientific">Acetobacter aceti</name>
    <dbReference type="NCBI Taxonomy" id="435"/>
    <lineage>
        <taxon>Bacteria</taxon>
        <taxon>Pseudomonadati</taxon>
        <taxon>Pseudomonadota</taxon>
        <taxon>Alphaproteobacteria</taxon>
        <taxon>Acetobacterales</taxon>
        <taxon>Acetobacteraceae</taxon>
        <taxon>Acetobacter</taxon>
        <taxon>Acetobacter subgen. Acetobacter</taxon>
    </lineage>
</organism>